<dbReference type="InterPro" id="IPR029410">
    <property type="entry name" value="CAP_assoc"/>
</dbReference>
<dbReference type="EMBL" id="PDOF01000001">
    <property type="protein sequence ID" value="PYZ97896.1"/>
    <property type="molecule type" value="Genomic_DNA"/>
</dbReference>
<accession>A0A2W0HAR3</accession>
<comment type="caution">
    <text evidence="4">The sequence shown here is derived from an EMBL/GenBank/DDBJ whole genome shotgun (WGS) entry which is preliminary data.</text>
</comment>
<evidence type="ECO:0000259" key="2">
    <source>
        <dbReference type="Pfam" id="PF00188"/>
    </source>
</evidence>
<keyword evidence="5" id="KW-1185">Reference proteome</keyword>
<dbReference type="Proteomes" id="UP000248066">
    <property type="component" value="Unassembled WGS sequence"/>
</dbReference>
<evidence type="ECO:0000259" key="3">
    <source>
        <dbReference type="Pfam" id="PF14504"/>
    </source>
</evidence>
<dbReference type="InterPro" id="IPR014044">
    <property type="entry name" value="CAP_dom"/>
</dbReference>
<dbReference type="PANTHER" id="PTHR31157:SF26">
    <property type="entry name" value="SCP-LIKE EXTRACELLULAR PROTEIN"/>
    <property type="match status" value="1"/>
</dbReference>
<proteinExistence type="predicted"/>
<feature type="compositionally biased region" description="Acidic residues" evidence="1">
    <location>
        <begin position="92"/>
        <end position="101"/>
    </location>
</feature>
<feature type="region of interest" description="Disordered" evidence="1">
    <location>
        <begin position="37"/>
        <end position="108"/>
    </location>
</feature>
<protein>
    <recommendedName>
        <fullName evidence="6">SCP domain-containing protein</fullName>
    </recommendedName>
</protein>
<dbReference type="PANTHER" id="PTHR31157">
    <property type="entry name" value="SCP DOMAIN-CONTAINING PROTEIN"/>
    <property type="match status" value="1"/>
</dbReference>
<feature type="compositionally biased region" description="Acidic residues" evidence="1">
    <location>
        <begin position="43"/>
        <end position="84"/>
    </location>
</feature>
<evidence type="ECO:0000313" key="4">
    <source>
        <dbReference type="EMBL" id="PYZ97896.1"/>
    </source>
</evidence>
<feature type="domain" description="SCP" evidence="2">
    <location>
        <begin position="281"/>
        <end position="390"/>
    </location>
</feature>
<sequence>MRIAFKLLFIAFGLGLIAYMFSLDDQAQEELREELPVLGDGVLPDESDDAEDLGDEGADKDTNEEEDGPVDEGNGMEDTDEPEEQVSSSEEGANEESEAGDTLDLQGGYHTYIGMDADELTEQMGDPDRRDPTQYGYEWYVWNDEEYLQAGVAGGEVVTVYTNAVSGQAEPFTIGESYSTYRDDWSFQQEVSLSGDYSTFQFNLSEADLETRPLVEMDGVYIQLYFDTFEGSLSSIRYSDAETIVLHQPYALTYSRSMPDKPDLTDEEWEQVEEGMARQVFDLTNNFRSRHGLEALDWDEDTARVAFYHSKDMYENEYFSHSSPNHGELSDRLTAEGVQYHMAAENIAARYDDAAAAVEGWLNSEGHRVNLKHEDLTHLGVGVYREFYTQNFITPW</sequence>
<dbReference type="CDD" id="cd05379">
    <property type="entry name" value="CAP_bacterial"/>
    <property type="match status" value="1"/>
</dbReference>
<dbReference type="AlphaFoldDB" id="A0A2W0HAR3"/>
<dbReference type="RefSeq" id="WP_110517439.1">
    <property type="nucleotide sequence ID" value="NZ_PDOF01000001.1"/>
</dbReference>
<evidence type="ECO:0008006" key="6">
    <source>
        <dbReference type="Google" id="ProtNLM"/>
    </source>
</evidence>
<dbReference type="InterPro" id="IPR035940">
    <property type="entry name" value="CAP_sf"/>
</dbReference>
<dbReference type="Pfam" id="PF14504">
    <property type="entry name" value="CAP_assoc_N"/>
    <property type="match status" value="1"/>
</dbReference>
<gene>
    <name evidence="4" type="ORF">CR205_04690</name>
</gene>
<dbReference type="SUPFAM" id="SSF55797">
    <property type="entry name" value="PR-1-like"/>
    <property type="match status" value="1"/>
</dbReference>
<dbReference type="OrthoDB" id="9783944at2"/>
<name>A0A2W0HAR3_9BACI</name>
<reference evidence="4 5" key="1">
    <citation type="submission" date="2017-10" db="EMBL/GenBank/DDBJ databases">
        <title>Bacillus sp. nov., a halophilic bacterium isolated from a Yangshapao Lake.</title>
        <authorList>
            <person name="Wang H."/>
        </authorList>
    </citation>
    <scope>NUCLEOTIDE SEQUENCE [LARGE SCALE GENOMIC DNA]</scope>
    <source>
        <strain evidence="4 5">YSP-3</strain>
    </source>
</reference>
<dbReference type="Pfam" id="PF00188">
    <property type="entry name" value="CAP"/>
    <property type="match status" value="1"/>
</dbReference>
<feature type="domain" description="CAP-associated" evidence="3">
    <location>
        <begin position="113"/>
        <end position="250"/>
    </location>
</feature>
<evidence type="ECO:0000313" key="5">
    <source>
        <dbReference type="Proteomes" id="UP000248066"/>
    </source>
</evidence>
<dbReference type="Gene3D" id="3.40.33.10">
    <property type="entry name" value="CAP"/>
    <property type="match status" value="1"/>
</dbReference>
<evidence type="ECO:0000256" key="1">
    <source>
        <dbReference type="SAM" id="MobiDB-lite"/>
    </source>
</evidence>
<organism evidence="4 5">
    <name type="scientific">Alteribacter lacisalsi</name>
    <dbReference type="NCBI Taxonomy" id="2045244"/>
    <lineage>
        <taxon>Bacteria</taxon>
        <taxon>Bacillati</taxon>
        <taxon>Bacillota</taxon>
        <taxon>Bacilli</taxon>
        <taxon>Bacillales</taxon>
        <taxon>Bacillaceae</taxon>
        <taxon>Alteribacter</taxon>
    </lineage>
</organism>